<proteinExistence type="predicted"/>
<sequence length="87" mass="10498">MSFCIVDKIYEFYKKLNEGKNLLTIFYPSENIKNMNDAILDKYKITYENEVYIAKLELNPIFGKNFCKKGLEVRRMWKIYQTKEVLI</sequence>
<evidence type="ECO:0000313" key="2">
    <source>
        <dbReference type="Proteomes" id="UP000580250"/>
    </source>
</evidence>
<organism evidence="1 2">
    <name type="scientific">Meloidogyne enterolobii</name>
    <name type="common">Root-knot nematode worm</name>
    <name type="synonym">Meloidogyne mayaguensis</name>
    <dbReference type="NCBI Taxonomy" id="390850"/>
    <lineage>
        <taxon>Eukaryota</taxon>
        <taxon>Metazoa</taxon>
        <taxon>Ecdysozoa</taxon>
        <taxon>Nematoda</taxon>
        <taxon>Chromadorea</taxon>
        <taxon>Rhabditida</taxon>
        <taxon>Tylenchina</taxon>
        <taxon>Tylenchomorpha</taxon>
        <taxon>Tylenchoidea</taxon>
        <taxon>Meloidogynidae</taxon>
        <taxon>Meloidogyninae</taxon>
        <taxon>Meloidogyne</taxon>
    </lineage>
</organism>
<evidence type="ECO:0000313" key="1">
    <source>
        <dbReference type="EMBL" id="CAD2188611.1"/>
    </source>
</evidence>
<dbReference type="AlphaFoldDB" id="A0A6V7WNL5"/>
<gene>
    <name evidence="1" type="ORF">MENT_LOCUS41270</name>
</gene>
<dbReference type="EMBL" id="CAJEWN010000702">
    <property type="protein sequence ID" value="CAD2188611.1"/>
    <property type="molecule type" value="Genomic_DNA"/>
</dbReference>
<reference evidence="1 2" key="1">
    <citation type="submission" date="2020-08" db="EMBL/GenBank/DDBJ databases">
        <authorList>
            <person name="Koutsovoulos G."/>
            <person name="Danchin GJ E."/>
        </authorList>
    </citation>
    <scope>NUCLEOTIDE SEQUENCE [LARGE SCALE GENOMIC DNA]</scope>
</reference>
<dbReference type="Proteomes" id="UP000580250">
    <property type="component" value="Unassembled WGS sequence"/>
</dbReference>
<comment type="caution">
    <text evidence="1">The sequence shown here is derived from an EMBL/GenBank/DDBJ whole genome shotgun (WGS) entry which is preliminary data.</text>
</comment>
<protein>
    <submittedName>
        <fullName evidence="1">Uncharacterized protein</fullName>
    </submittedName>
</protein>
<accession>A0A6V7WNL5</accession>
<name>A0A6V7WNL5_MELEN</name>